<dbReference type="PANTHER" id="PTHR43357:SF4">
    <property type="entry name" value="INNER MEMBRANE ABC TRANSPORTER PERMEASE PROTEIN YDCV"/>
    <property type="match status" value="1"/>
</dbReference>
<feature type="transmembrane region" description="Helical" evidence="8">
    <location>
        <begin position="146"/>
        <end position="169"/>
    </location>
</feature>
<keyword evidence="6 8" id="KW-1133">Transmembrane helix</keyword>
<organism evidence="10 11">
    <name type="scientific">Achromobacter pestifer</name>
    <dbReference type="NCBI Taxonomy" id="1353889"/>
    <lineage>
        <taxon>Bacteria</taxon>
        <taxon>Pseudomonadati</taxon>
        <taxon>Pseudomonadota</taxon>
        <taxon>Betaproteobacteria</taxon>
        <taxon>Burkholderiales</taxon>
        <taxon>Alcaligenaceae</taxon>
        <taxon>Achromobacter</taxon>
    </lineage>
</organism>
<keyword evidence="4" id="KW-0997">Cell inner membrane</keyword>
<dbReference type="AlphaFoldDB" id="A0A7D4IIX6"/>
<comment type="subcellular location">
    <subcellularLocation>
        <location evidence="1">Cell inner membrane</location>
        <topology evidence="1">Multi-pass membrane protein</topology>
    </subcellularLocation>
    <subcellularLocation>
        <location evidence="8">Cell membrane</location>
        <topology evidence="8">Multi-pass membrane protein</topology>
    </subcellularLocation>
</comment>
<dbReference type="KEGG" id="apes:FOC84_18275"/>
<evidence type="ECO:0000256" key="7">
    <source>
        <dbReference type="ARBA" id="ARBA00023136"/>
    </source>
</evidence>
<dbReference type="PROSITE" id="PS50928">
    <property type="entry name" value="ABC_TM1"/>
    <property type="match status" value="1"/>
</dbReference>
<dbReference type="EMBL" id="CP053985">
    <property type="protein sequence ID" value="QKH36783.1"/>
    <property type="molecule type" value="Genomic_DNA"/>
</dbReference>
<feature type="transmembrane region" description="Helical" evidence="8">
    <location>
        <begin position="21"/>
        <end position="44"/>
    </location>
</feature>
<keyword evidence="5 8" id="KW-0812">Transmembrane</keyword>
<name>A0A7D4IIX6_9BURK</name>
<keyword evidence="7 8" id="KW-0472">Membrane</keyword>
<dbReference type="Pfam" id="PF00528">
    <property type="entry name" value="BPD_transp_1"/>
    <property type="match status" value="1"/>
</dbReference>
<evidence type="ECO:0000256" key="4">
    <source>
        <dbReference type="ARBA" id="ARBA00022519"/>
    </source>
</evidence>
<evidence type="ECO:0000256" key="8">
    <source>
        <dbReference type="RuleBase" id="RU363032"/>
    </source>
</evidence>
<keyword evidence="2 8" id="KW-0813">Transport</keyword>
<comment type="similarity">
    <text evidence="8">Belongs to the binding-protein-dependent transport system permease family.</text>
</comment>
<dbReference type="CDD" id="cd06261">
    <property type="entry name" value="TM_PBP2"/>
    <property type="match status" value="1"/>
</dbReference>
<sequence length="277" mass="30148">MEESQAVQDIKKVRKLGPAILAVYASLVLFFICIPVVIVVPMSFSSSSTLEFPPPGYSLRWYEAFFGDPRWIEALRNSVFIALLSSLIALCLGSVAAYGLVRGRFRGRSLLELNFAAPMVVPHVITGVALYIFFANIGLLGTMGGLILAHAVLAAPYVVLVISTGLATLDVRVEQVAYTLGASRTTVLWRVVAPNMAPHLFAAWLFAFMISFDEITVTVFLAGTHDTIPKRMFTQLLERIDPTITAVATMLVAVSILMVAAIAALMRRPKLARSSTE</sequence>
<keyword evidence="11" id="KW-1185">Reference proteome</keyword>
<evidence type="ECO:0000256" key="5">
    <source>
        <dbReference type="ARBA" id="ARBA00022692"/>
    </source>
</evidence>
<dbReference type="RefSeq" id="WP_173145662.1">
    <property type="nucleotide sequence ID" value="NZ_CP053985.1"/>
</dbReference>
<dbReference type="SUPFAM" id="SSF161098">
    <property type="entry name" value="MetI-like"/>
    <property type="match status" value="1"/>
</dbReference>
<evidence type="ECO:0000259" key="9">
    <source>
        <dbReference type="PROSITE" id="PS50928"/>
    </source>
</evidence>
<evidence type="ECO:0000256" key="2">
    <source>
        <dbReference type="ARBA" id="ARBA00022448"/>
    </source>
</evidence>
<proteinExistence type="inferred from homology"/>
<dbReference type="Proteomes" id="UP000500970">
    <property type="component" value="Chromosome"/>
</dbReference>
<evidence type="ECO:0000313" key="11">
    <source>
        <dbReference type="Proteomes" id="UP000500970"/>
    </source>
</evidence>
<accession>A0A7D4IIX6</accession>
<evidence type="ECO:0000256" key="6">
    <source>
        <dbReference type="ARBA" id="ARBA00022989"/>
    </source>
</evidence>
<dbReference type="GO" id="GO:0055085">
    <property type="term" value="P:transmembrane transport"/>
    <property type="evidence" value="ECO:0007669"/>
    <property type="project" value="InterPro"/>
</dbReference>
<feature type="transmembrane region" description="Helical" evidence="8">
    <location>
        <begin position="113"/>
        <end position="134"/>
    </location>
</feature>
<evidence type="ECO:0000256" key="3">
    <source>
        <dbReference type="ARBA" id="ARBA00022475"/>
    </source>
</evidence>
<dbReference type="InterPro" id="IPR000515">
    <property type="entry name" value="MetI-like"/>
</dbReference>
<protein>
    <submittedName>
        <fullName evidence="10">ABC transporter permease</fullName>
    </submittedName>
</protein>
<dbReference type="PANTHER" id="PTHR43357">
    <property type="entry name" value="INNER MEMBRANE ABC TRANSPORTER PERMEASE PROTEIN YDCV"/>
    <property type="match status" value="1"/>
</dbReference>
<evidence type="ECO:0000313" key="10">
    <source>
        <dbReference type="EMBL" id="QKH36783.1"/>
    </source>
</evidence>
<gene>
    <name evidence="10" type="ORF">FOC84_18275</name>
</gene>
<dbReference type="GO" id="GO:0005886">
    <property type="term" value="C:plasma membrane"/>
    <property type="evidence" value="ECO:0007669"/>
    <property type="project" value="UniProtKB-SubCell"/>
</dbReference>
<evidence type="ECO:0000256" key="1">
    <source>
        <dbReference type="ARBA" id="ARBA00004429"/>
    </source>
</evidence>
<feature type="transmembrane region" description="Helical" evidence="8">
    <location>
        <begin position="79"/>
        <end position="101"/>
    </location>
</feature>
<keyword evidence="3" id="KW-1003">Cell membrane</keyword>
<dbReference type="Gene3D" id="1.10.3720.10">
    <property type="entry name" value="MetI-like"/>
    <property type="match status" value="1"/>
</dbReference>
<dbReference type="InterPro" id="IPR035906">
    <property type="entry name" value="MetI-like_sf"/>
</dbReference>
<feature type="transmembrane region" description="Helical" evidence="8">
    <location>
        <begin position="243"/>
        <end position="265"/>
    </location>
</feature>
<feature type="domain" description="ABC transmembrane type-1" evidence="9">
    <location>
        <begin position="75"/>
        <end position="262"/>
    </location>
</feature>
<reference evidence="10 11" key="1">
    <citation type="submission" date="2020-05" db="EMBL/GenBank/DDBJ databases">
        <title>FDA dAtabase for Regulatory Grade micrObial Sequences (FDA-ARGOS): Supporting development and validation of Infectious Disease Dx tests.</title>
        <authorList>
            <person name="Sproer C."/>
            <person name="Gronow S."/>
            <person name="Severitt S."/>
            <person name="Schroder I."/>
            <person name="Tallon L."/>
            <person name="Sadzewicz L."/>
            <person name="Zhao X."/>
            <person name="Vavikolanu K."/>
            <person name="Mehta A."/>
            <person name="Aluvathingal J."/>
            <person name="Nadendla S."/>
            <person name="Myers T."/>
            <person name="Yan Y."/>
            <person name="Sichtig H."/>
        </authorList>
    </citation>
    <scope>NUCLEOTIDE SEQUENCE [LARGE SCALE GENOMIC DNA]</scope>
    <source>
        <strain evidence="10 11">FDAARGOS_790</strain>
    </source>
</reference>